<dbReference type="GO" id="GO:0016747">
    <property type="term" value="F:acyltransferase activity, transferring groups other than amino-acyl groups"/>
    <property type="evidence" value="ECO:0007669"/>
    <property type="project" value="InterPro"/>
</dbReference>
<keyword evidence="3" id="KW-1185">Reference proteome</keyword>
<evidence type="ECO:0000259" key="1">
    <source>
        <dbReference type="PROSITE" id="PS51186"/>
    </source>
</evidence>
<organism evidence="2 3">
    <name type="scientific">Thermaerobacillus caldiproteolyticus</name>
    <dbReference type="NCBI Taxonomy" id="247480"/>
    <lineage>
        <taxon>Bacteria</taxon>
        <taxon>Bacillati</taxon>
        <taxon>Bacillota</taxon>
        <taxon>Bacilli</taxon>
        <taxon>Bacillales</taxon>
        <taxon>Anoxybacillaceae</taxon>
        <taxon>Thermaerobacillus</taxon>
    </lineage>
</organism>
<reference evidence="2 3" key="1">
    <citation type="submission" date="2020-07" db="EMBL/GenBank/DDBJ databases">
        <title>Genomic Encyclopedia of Type Strains, Phase IV (KMG-IV): sequencing the most valuable type-strain genomes for metagenomic binning, comparative biology and taxonomic classification.</title>
        <authorList>
            <person name="Goeker M."/>
        </authorList>
    </citation>
    <scope>NUCLEOTIDE SEQUENCE [LARGE SCALE GENOMIC DNA]</scope>
    <source>
        <strain evidence="2 3">DSM 15730</strain>
    </source>
</reference>
<accession>A0A7V9Z7S8</accession>
<gene>
    <name evidence="2" type="ORF">HNR31_002322</name>
</gene>
<dbReference type="RefSeq" id="WP_181556323.1">
    <property type="nucleotide sequence ID" value="NZ_JACDUT010000006.1"/>
</dbReference>
<sequence>MIELRKYSDASVFKQDVLPFLGQYEGENNLLLGVLMNLNEGDKPLYMGTVTKNGELSLVLLQTHPRQMILSKSLPLTSEEIADLAKKLYEDYPNIPGLIGESTLVTSLAEQIARLKHSDVHIHMKQRIYVLTEVKKPASASGKLRQAEMNDFATMKEWIYHFCQDVGEPISVEEAVQKAEEMIEKKRLYVWDTDGKLVSMACWARPTKTNVTVGFVYTPPKERKKGYASDCVAALTQHLLDSGYNTVSLYTDLANPTSNKIYMEIGYEPVMDSMVVLFRKELC</sequence>
<dbReference type="InterPro" id="IPR016181">
    <property type="entry name" value="Acyl_CoA_acyltransferase"/>
</dbReference>
<name>A0A7V9Z7S8_9BACL</name>
<evidence type="ECO:0000313" key="2">
    <source>
        <dbReference type="EMBL" id="MBA2875534.1"/>
    </source>
</evidence>
<dbReference type="PROSITE" id="PS51186">
    <property type="entry name" value="GNAT"/>
    <property type="match status" value="1"/>
</dbReference>
<dbReference type="InterPro" id="IPR000182">
    <property type="entry name" value="GNAT_dom"/>
</dbReference>
<comment type="caution">
    <text evidence="2">The sequence shown here is derived from an EMBL/GenBank/DDBJ whole genome shotgun (WGS) entry which is preliminary data.</text>
</comment>
<feature type="domain" description="N-acetyltransferase" evidence="1">
    <location>
        <begin position="142"/>
        <end position="283"/>
    </location>
</feature>
<protein>
    <recommendedName>
        <fullName evidence="1">N-acetyltransferase domain-containing protein</fullName>
    </recommendedName>
</protein>
<dbReference type="AlphaFoldDB" id="A0A7V9Z7S8"/>
<proteinExistence type="predicted"/>
<dbReference type="Gene3D" id="3.40.630.30">
    <property type="match status" value="1"/>
</dbReference>
<dbReference type="SUPFAM" id="SSF55729">
    <property type="entry name" value="Acyl-CoA N-acyltransferases (Nat)"/>
    <property type="match status" value="1"/>
</dbReference>
<dbReference type="Pfam" id="PF00583">
    <property type="entry name" value="Acetyltransf_1"/>
    <property type="match status" value="1"/>
</dbReference>
<evidence type="ECO:0000313" key="3">
    <source>
        <dbReference type="Proteomes" id="UP000523087"/>
    </source>
</evidence>
<dbReference type="Proteomes" id="UP000523087">
    <property type="component" value="Unassembled WGS sequence"/>
</dbReference>
<dbReference type="EMBL" id="JACDUT010000006">
    <property type="protein sequence ID" value="MBA2875534.1"/>
    <property type="molecule type" value="Genomic_DNA"/>
</dbReference>